<evidence type="ECO:0000313" key="8">
    <source>
        <dbReference type="Proteomes" id="UP000193926"/>
    </source>
</evidence>
<dbReference type="EMBL" id="JFKC01000011">
    <property type="protein sequence ID" value="OSQ50553.1"/>
    <property type="molecule type" value="Genomic_DNA"/>
</dbReference>
<dbReference type="OrthoDB" id="7284468at2"/>
<proteinExistence type="predicted"/>
<dbReference type="Proteomes" id="UP000193926">
    <property type="component" value="Unassembled WGS sequence"/>
</dbReference>
<dbReference type="RefSeq" id="WP_085637954.1">
    <property type="nucleotide sequence ID" value="NZ_JFKC01000011.1"/>
</dbReference>
<comment type="caution">
    <text evidence="7">The sequence shown here is derived from an EMBL/GenBank/DDBJ whole genome shotgun (WGS) entry which is preliminary data.</text>
</comment>
<comment type="subcellular location">
    <subcellularLocation>
        <location evidence="1">Cell membrane</location>
        <topology evidence="1">Multi-pass membrane protein</topology>
    </subcellularLocation>
</comment>
<evidence type="ECO:0000256" key="3">
    <source>
        <dbReference type="ARBA" id="ARBA00022692"/>
    </source>
</evidence>
<keyword evidence="3 6" id="KW-0812">Transmembrane</keyword>
<organism evidence="7 8">
    <name type="scientific">Marivita geojedonensis</name>
    <dbReference type="NCBI Taxonomy" id="1123756"/>
    <lineage>
        <taxon>Bacteria</taxon>
        <taxon>Pseudomonadati</taxon>
        <taxon>Pseudomonadota</taxon>
        <taxon>Alphaproteobacteria</taxon>
        <taxon>Rhodobacterales</taxon>
        <taxon>Roseobacteraceae</taxon>
        <taxon>Marivita</taxon>
    </lineage>
</organism>
<gene>
    <name evidence="7" type="ORF">MGEO_12185</name>
</gene>
<protein>
    <submittedName>
        <fullName evidence="7">ABC transporter</fullName>
    </submittedName>
</protein>
<dbReference type="PANTHER" id="PTHR32196">
    <property type="entry name" value="ABC TRANSPORTER PERMEASE PROTEIN YPHD-RELATED-RELATED"/>
    <property type="match status" value="1"/>
</dbReference>
<feature type="transmembrane region" description="Helical" evidence="6">
    <location>
        <begin position="335"/>
        <end position="353"/>
    </location>
</feature>
<feature type="transmembrane region" description="Helical" evidence="6">
    <location>
        <begin position="170"/>
        <end position="188"/>
    </location>
</feature>
<dbReference type="AlphaFoldDB" id="A0A1X4NK09"/>
<dbReference type="STRING" id="1123756.MGEO_12185"/>
<dbReference type="Pfam" id="PF02653">
    <property type="entry name" value="BPD_transp_2"/>
    <property type="match status" value="1"/>
</dbReference>
<evidence type="ECO:0000256" key="6">
    <source>
        <dbReference type="SAM" id="Phobius"/>
    </source>
</evidence>
<evidence type="ECO:0000256" key="2">
    <source>
        <dbReference type="ARBA" id="ARBA00022475"/>
    </source>
</evidence>
<feature type="transmembrane region" description="Helical" evidence="6">
    <location>
        <begin position="285"/>
        <end position="302"/>
    </location>
</feature>
<feature type="transmembrane region" description="Helical" evidence="6">
    <location>
        <begin position="309"/>
        <end position="329"/>
    </location>
</feature>
<feature type="transmembrane region" description="Helical" evidence="6">
    <location>
        <begin position="25"/>
        <end position="48"/>
    </location>
</feature>
<evidence type="ECO:0000256" key="1">
    <source>
        <dbReference type="ARBA" id="ARBA00004651"/>
    </source>
</evidence>
<reference evidence="7 8" key="1">
    <citation type="submission" date="2014-03" db="EMBL/GenBank/DDBJ databases">
        <title>The draft genome sequence of Marivita geojedonensis KCTC 23882.</title>
        <authorList>
            <person name="Lai Q."/>
            <person name="Shao Z."/>
        </authorList>
    </citation>
    <scope>NUCLEOTIDE SEQUENCE [LARGE SCALE GENOMIC DNA]</scope>
    <source>
        <strain evidence="7 8">DPG-138</strain>
    </source>
</reference>
<keyword evidence="4 6" id="KW-1133">Transmembrane helix</keyword>
<feature type="transmembrane region" description="Helical" evidence="6">
    <location>
        <begin position="101"/>
        <end position="120"/>
    </location>
</feature>
<sequence length="362" mass="38681">MADQTSHGIGGLTYDKSKRAWPNEANVFIALVLIILIFEALGQILPYMNGQSMLFDFNTNRDGTILNIARIKIVILQVSIIGIIALGVTQVIISGGIDLSSGPLVGAAAMIVMSFAQTELVNGNPNPKAVFGPWSFDLPVIIPILVGLAFGALIGAINGTFIALTRIPPFIATLGMFLICRGIAQWWTKGQPVSFPTEQYAALGAGMMPVVWFVLLAAVFFVIMKFTVYGKHTYAIGSNEDAARMSGINVKRHKILVYMIAGMLAAFAAIVLSSKNLTAQAGMGQFYELYAIAMAVIGGVSLTGGRGSIVGTVLGAMVFGVIQSGFTFIKLDAFYQLMAMGAIIISAVVLDQWRQQRAAMRS</sequence>
<feature type="transmembrane region" description="Helical" evidence="6">
    <location>
        <begin position="68"/>
        <end position="89"/>
    </location>
</feature>
<accession>A0A1X4NK09</accession>
<evidence type="ECO:0000313" key="7">
    <source>
        <dbReference type="EMBL" id="OSQ50553.1"/>
    </source>
</evidence>
<keyword evidence="2" id="KW-1003">Cell membrane</keyword>
<dbReference type="CDD" id="cd06579">
    <property type="entry name" value="TM_PBP1_transp_AraH_like"/>
    <property type="match status" value="1"/>
</dbReference>
<name>A0A1X4NK09_9RHOB</name>
<keyword evidence="5 6" id="KW-0472">Membrane</keyword>
<evidence type="ECO:0000256" key="4">
    <source>
        <dbReference type="ARBA" id="ARBA00022989"/>
    </source>
</evidence>
<dbReference type="InterPro" id="IPR001851">
    <property type="entry name" value="ABC_transp_permease"/>
</dbReference>
<feature type="transmembrane region" description="Helical" evidence="6">
    <location>
        <begin position="255"/>
        <end position="273"/>
    </location>
</feature>
<keyword evidence="8" id="KW-1185">Reference proteome</keyword>
<feature type="transmembrane region" description="Helical" evidence="6">
    <location>
        <begin position="200"/>
        <end position="223"/>
    </location>
</feature>
<dbReference type="GO" id="GO:0005886">
    <property type="term" value="C:plasma membrane"/>
    <property type="evidence" value="ECO:0007669"/>
    <property type="project" value="UniProtKB-SubCell"/>
</dbReference>
<dbReference type="GO" id="GO:0022857">
    <property type="term" value="F:transmembrane transporter activity"/>
    <property type="evidence" value="ECO:0007669"/>
    <property type="project" value="InterPro"/>
</dbReference>
<evidence type="ECO:0000256" key="5">
    <source>
        <dbReference type="ARBA" id="ARBA00023136"/>
    </source>
</evidence>
<feature type="transmembrane region" description="Helical" evidence="6">
    <location>
        <begin position="140"/>
        <end position="163"/>
    </location>
</feature>